<dbReference type="Gene3D" id="3.90.470.20">
    <property type="entry name" value="4'-phosphopantetheinyl transferase domain"/>
    <property type="match status" value="2"/>
</dbReference>
<dbReference type="InterPro" id="IPR008278">
    <property type="entry name" value="4-PPantetheinyl_Trfase_dom"/>
</dbReference>
<dbReference type="AlphaFoldDB" id="A0A9J6QU30"/>
<evidence type="ECO:0000313" key="5">
    <source>
        <dbReference type="Proteomes" id="UP001065549"/>
    </source>
</evidence>
<feature type="domain" description="4'-phosphopantetheinyl transferase" evidence="3">
    <location>
        <begin position="80"/>
        <end position="147"/>
    </location>
</feature>
<evidence type="ECO:0000313" key="4">
    <source>
        <dbReference type="EMBL" id="MCU7378323.1"/>
    </source>
</evidence>
<evidence type="ECO:0000259" key="3">
    <source>
        <dbReference type="Pfam" id="PF01648"/>
    </source>
</evidence>
<dbReference type="GO" id="GO:0005829">
    <property type="term" value="C:cytosol"/>
    <property type="evidence" value="ECO:0007669"/>
    <property type="project" value="TreeGrafter"/>
</dbReference>
<name>A0A9J6QU30_9FIRM</name>
<keyword evidence="2 4" id="KW-0808">Transferase</keyword>
<comment type="caution">
    <text evidence="4">The sequence shown here is derived from an EMBL/GenBank/DDBJ whole genome shotgun (WGS) entry which is preliminary data.</text>
</comment>
<keyword evidence="5" id="KW-1185">Reference proteome</keyword>
<evidence type="ECO:0000256" key="1">
    <source>
        <dbReference type="ARBA" id="ARBA00010990"/>
    </source>
</evidence>
<dbReference type="GO" id="GO:0019878">
    <property type="term" value="P:lysine biosynthetic process via aminoadipic acid"/>
    <property type="evidence" value="ECO:0007669"/>
    <property type="project" value="TreeGrafter"/>
</dbReference>
<comment type="similarity">
    <text evidence="1">Belongs to the P-Pant transferase superfamily. Gsp/Sfp/HetI/AcpT family.</text>
</comment>
<dbReference type="PANTHER" id="PTHR12215">
    <property type="entry name" value="PHOSPHOPANTETHEINE TRANSFERASE"/>
    <property type="match status" value="1"/>
</dbReference>
<proteinExistence type="inferred from homology"/>
<organism evidence="4 5">
    <name type="scientific">Hominibacterium faecale</name>
    <dbReference type="NCBI Taxonomy" id="2839743"/>
    <lineage>
        <taxon>Bacteria</taxon>
        <taxon>Bacillati</taxon>
        <taxon>Bacillota</taxon>
        <taxon>Clostridia</taxon>
        <taxon>Peptostreptococcales</taxon>
        <taxon>Anaerovoracaceae</taxon>
        <taxon>Hominibacterium</taxon>
    </lineage>
</organism>
<dbReference type="GO" id="GO:0008897">
    <property type="term" value="F:holo-[acyl-carrier-protein] synthase activity"/>
    <property type="evidence" value="ECO:0007669"/>
    <property type="project" value="InterPro"/>
</dbReference>
<dbReference type="EMBL" id="JAOSHN010000003">
    <property type="protein sequence ID" value="MCU7378323.1"/>
    <property type="molecule type" value="Genomic_DNA"/>
</dbReference>
<sequence>MYLYVYEGYQGGREGRQRTEELVRRAAERYIYEERLNLGTVSGRILRTERGKPYFQEVPIEFSVSHTGSLWVCLMDTGTVGVDVQEIRGCRREKIAERYYTADEREYVQSRGESGFFQIWARKEAYAKYTGDGFTERLRSFSTLKDTSVEFIDFDVCAGIKGSCCMKEKRELWIRQIV</sequence>
<evidence type="ECO:0000256" key="2">
    <source>
        <dbReference type="ARBA" id="ARBA00022679"/>
    </source>
</evidence>
<dbReference type="SUPFAM" id="SSF56214">
    <property type="entry name" value="4'-phosphopantetheinyl transferase"/>
    <property type="match status" value="2"/>
</dbReference>
<dbReference type="RefSeq" id="WP_148395937.1">
    <property type="nucleotide sequence ID" value="NZ_JAJAGH010000008.1"/>
</dbReference>
<accession>A0A9J6QU30</accession>
<dbReference type="GO" id="GO:0000287">
    <property type="term" value="F:magnesium ion binding"/>
    <property type="evidence" value="ECO:0007669"/>
    <property type="project" value="InterPro"/>
</dbReference>
<protein>
    <submittedName>
        <fullName evidence="4">4'-phosphopantetheinyl transferase superfamily protein</fullName>
    </submittedName>
</protein>
<reference evidence="4" key="1">
    <citation type="submission" date="2022-09" db="EMBL/GenBank/DDBJ databases">
        <title>Culturomic study of gut microbiota in children with autism spectrum disorder.</title>
        <authorList>
            <person name="Efimov B.A."/>
            <person name="Chaplin A.V."/>
            <person name="Sokolova S.R."/>
            <person name="Pikina A.P."/>
            <person name="Korzhanova M."/>
            <person name="Belova V."/>
            <person name="Korostin D."/>
        </authorList>
    </citation>
    <scope>NUCLEOTIDE SEQUENCE</scope>
    <source>
        <strain evidence="4">ASD5510</strain>
    </source>
</reference>
<dbReference type="Proteomes" id="UP001065549">
    <property type="component" value="Unassembled WGS sequence"/>
</dbReference>
<dbReference type="PANTHER" id="PTHR12215:SF10">
    <property type="entry name" value="L-AMINOADIPATE-SEMIALDEHYDE DEHYDROGENASE-PHOSPHOPANTETHEINYL TRANSFERASE"/>
    <property type="match status" value="1"/>
</dbReference>
<dbReference type="InterPro" id="IPR050559">
    <property type="entry name" value="P-Pant_transferase_sf"/>
</dbReference>
<gene>
    <name evidence="4" type="ORF">OBO34_08135</name>
</gene>
<dbReference type="Pfam" id="PF01648">
    <property type="entry name" value="ACPS"/>
    <property type="match status" value="1"/>
</dbReference>
<dbReference type="InterPro" id="IPR037143">
    <property type="entry name" value="4-PPantetheinyl_Trfase_dom_sf"/>
</dbReference>